<name>A0A7T8GTI1_CALRO</name>
<evidence type="ECO:0000313" key="2">
    <source>
        <dbReference type="EMBL" id="QQP37534.1"/>
    </source>
</evidence>
<dbReference type="OrthoDB" id="10033535at2759"/>
<sequence length="86" mass="9793">HCMTLTFSLLLAFIFIIELGAGIAAYILQSEVRHIIEVNMEKGLQNYETHGHEGVTKTWNIVQHEVMGGLGFFFRYGIYLNSTYPV</sequence>
<keyword evidence="1" id="KW-0812">Transmembrane</keyword>
<dbReference type="AlphaFoldDB" id="A0A7T8GTI1"/>
<dbReference type="EMBL" id="CP045901">
    <property type="protein sequence ID" value="QQP37534.1"/>
    <property type="molecule type" value="Genomic_DNA"/>
</dbReference>
<keyword evidence="1" id="KW-1133">Transmembrane helix</keyword>
<feature type="non-terminal residue" evidence="2">
    <location>
        <position position="1"/>
    </location>
</feature>
<dbReference type="Proteomes" id="UP000595437">
    <property type="component" value="Chromosome 12"/>
</dbReference>
<feature type="non-terminal residue" evidence="2">
    <location>
        <position position="86"/>
    </location>
</feature>
<reference evidence="3" key="1">
    <citation type="submission" date="2021-01" db="EMBL/GenBank/DDBJ databases">
        <title>Caligus Genome Assembly.</title>
        <authorList>
            <person name="Gallardo-Escarate C."/>
        </authorList>
    </citation>
    <scope>NUCLEOTIDE SEQUENCE [LARGE SCALE GENOMIC DNA]</scope>
</reference>
<protein>
    <submittedName>
        <fullName evidence="2">Tetraspanin</fullName>
    </submittedName>
</protein>
<evidence type="ECO:0000256" key="1">
    <source>
        <dbReference type="SAM" id="Phobius"/>
    </source>
</evidence>
<gene>
    <name evidence="2" type="ORF">FKW44_017826</name>
</gene>
<evidence type="ECO:0000313" key="3">
    <source>
        <dbReference type="Proteomes" id="UP000595437"/>
    </source>
</evidence>
<organism evidence="2 3">
    <name type="scientific">Caligus rogercresseyi</name>
    <name type="common">Sea louse</name>
    <dbReference type="NCBI Taxonomy" id="217165"/>
    <lineage>
        <taxon>Eukaryota</taxon>
        <taxon>Metazoa</taxon>
        <taxon>Ecdysozoa</taxon>
        <taxon>Arthropoda</taxon>
        <taxon>Crustacea</taxon>
        <taxon>Multicrustacea</taxon>
        <taxon>Hexanauplia</taxon>
        <taxon>Copepoda</taxon>
        <taxon>Siphonostomatoida</taxon>
        <taxon>Caligidae</taxon>
        <taxon>Caligus</taxon>
    </lineage>
</organism>
<keyword evidence="1" id="KW-0472">Membrane</keyword>
<feature type="transmembrane region" description="Helical" evidence="1">
    <location>
        <begin position="6"/>
        <end position="28"/>
    </location>
</feature>
<keyword evidence="3" id="KW-1185">Reference proteome</keyword>
<accession>A0A7T8GTI1</accession>
<proteinExistence type="predicted"/>